<dbReference type="InterPro" id="IPR017956">
    <property type="entry name" value="AT_hook_DNA-bd_motif"/>
</dbReference>
<dbReference type="GO" id="GO:0005634">
    <property type="term" value="C:nucleus"/>
    <property type="evidence" value="ECO:0007669"/>
    <property type="project" value="UniProtKB-SubCell"/>
</dbReference>
<evidence type="ECO:0000256" key="5">
    <source>
        <dbReference type="ARBA" id="ARBA00022741"/>
    </source>
</evidence>
<dbReference type="FunCoup" id="A0A423XHG5">
    <property type="interactions" value="789"/>
</dbReference>
<dbReference type="Gene3D" id="1.10.287.1490">
    <property type="match status" value="1"/>
</dbReference>
<keyword evidence="16" id="KW-1185">Reference proteome</keyword>
<evidence type="ECO:0000256" key="6">
    <source>
        <dbReference type="ARBA" id="ARBA00022776"/>
    </source>
</evidence>
<evidence type="ECO:0000313" key="15">
    <source>
        <dbReference type="EMBL" id="ROW15686.1"/>
    </source>
</evidence>
<evidence type="ECO:0000256" key="11">
    <source>
        <dbReference type="ARBA" id="ARBA00023306"/>
    </source>
</evidence>
<feature type="region of interest" description="Disordered" evidence="13">
    <location>
        <begin position="1196"/>
        <end position="1229"/>
    </location>
</feature>
<evidence type="ECO:0000256" key="13">
    <source>
        <dbReference type="SAM" id="MobiDB-lite"/>
    </source>
</evidence>
<dbReference type="Gene3D" id="1.20.1060.20">
    <property type="match status" value="1"/>
</dbReference>
<gene>
    <name evidence="15" type="ORF">VPNG_02153</name>
</gene>
<organism evidence="15 16">
    <name type="scientific">Cytospora leucostoma</name>
    <dbReference type="NCBI Taxonomy" id="1230097"/>
    <lineage>
        <taxon>Eukaryota</taxon>
        <taxon>Fungi</taxon>
        <taxon>Dikarya</taxon>
        <taxon>Ascomycota</taxon>
        <taxon>Pezizomycotina</taxon>
        <taxon>Sordariomycetes</taxon>
        <taxon>Sordariomycetidae</taxon>
        <taxon>Diaporthales</taxon>
        <taxon>Cytosporaceae</taxon>
        <taxon>Cytospora</taxon>
    </lineage>
</organism>
<keyword evidence="10" id="KW-0539">Nucleus</keyword>
<evidence type="ECO:0000256" key="12">
    <source>
        <dbReference type="SAM" id="Coils"/>
    </source>
</evidence>
<dbReference type="InterPro" id="IPR036277">
    <property type="entry name" value="SMC_hinge_sf"/>
</dbReference>
<keyword evidence="7" id="KW-0067">ATP-binding</keyword>
<feature type="compositionally biased region" description="Basic residues" evidence="13">
    <location>
        <begin position="113"/>
        <end position="122"/>
    </location>
</feature>
<dbReference type="SMART" id="SM00968">
    <property type="entry name" value="SMC_hinge"/>
    <property type="match status" value="1"/>
</dbReference>
<sequence>MSTRPTRRAAAKRKQIIESDNEDEIASNSSPSEAEEDEEEFTPAPAKTVRKSTRRKTVQPDTPPQPATTRRRGRPRKSATSSVAPDTTSAELNGESSRLTEPDQTAAPTTTVPRRRGRPKKNVVKEESVEPEQIIQPSIEPAESHEIVDEKPETDEHVQPEQTAVDIDEADEEPVQKPGRKRKSVAPEAPPPSKKAATPDLQPPAQPASNATPRPSASPRLDRLQTPLSDISNTAGREQRRPIEDTLLQTSMKPIRPLDTVLEKPIDLMLKSRTMVIPQVEDTTPKPRLVITYLILNNFKSYAGRQEVAVHFHEVLDQPGGGHEVIPDSDLVISRKAFKNNSSSYYINGKTSNYTTVTDLLRERGVDLDHKRFLILQGEVESIAQMKPKAANEHDDGLLEYLEDIIGTSKYKTPIEESATEVETLNDICMEKSGRVQHVEKEKNSLEDKKEKALVYLRDENELATKRSALYQLYISECNDNVLVTEEAITQMQAQLDEELEKHHGSESIIKELQKKYSKGSKEYETQDKETQALIKEMAKYEQERVKFDERRKFLADKRKKLDKTIKGSEKSTSDAEETIEQCTEDIETRAQEIVTLEQQVKDTDAELTDIREGLKGKTQAFSDQINAKQKSLEPWKEKINQKQSAIAVAESELNILREKANSGAVALEELENKIAFIETRRKEKQQELKACQKEKAELEQEALEVESEIQQLAEQEPKIRSKVSNARQKADEARSSLSATQTQGNVLTALMRMKESGRIDGFHGRLGNLGAIDQKYDVAISTACGALDNFVTDTVEAGQQCIEYLRKTNMGRGNFICLDKLRQRDLSAINTPENAPRLFDLVKAKDDRFRPAFYHALQDTLVATDLAQANRIAYGAKRWRVVTLDGELIDKSGTMSGGGTSKKRGLMSSKLVADTTKEQVHRLEGDRDSLEQKFQEFLEYQRECEARLRDLRNRIPQLETKMQKINLEIESSTKNSADAQRRIKELAKEHQPSKSDDSRIAALEKEIKSLKKEIEKLHGETANVEEEIKALQDKIMEVGGDKLRTQRAKVDGLKAEIASHNEEVSNAEVRKAKAEKQIVKLAKEHAKATKELESAIRDLEKLENDIQNQGDKADDYKARVEEAQEGLSAKKKELSKLKSELDEKTAELNATRALEIEMRNKLEENQKALVENQRKVRYWEDKFSKLVIQDIQDLESRRAPKPAAEGTADDSHISGEQEEGSDVEMADADAAEEEAETTIVRDRRIQKTLPRYSRDELEDMNKETLKGEIAALEEKTQNVNVDLGVLAEYRRRVEEHASRSSDLQTAVAQRDAAKKRCDELRRLRLEGFMEGFSTISLRLKEMYQMITMGGNAELELVDSLDPFSEGILFSVMPPKKSWRNISNLSGGEKTLSSLALVFALHHYKPTPLYVMDEIDAALDFRNVSIVANYIKERTKNAQFIVISLRNNMFELAARLLGVYKVNHMTKSVTIENKDYVVGRRPPPQQQVQQLGGGATQTVNFTLSQPWR</sequence>
<evidence type="ECO:0000256" key="7">
    <source>
        <dbReference type="ARBA" id="ARBA00022840"/>
    </source>
</evidence>
<evidence type="ECO:0000256" key="1">
    <source>
        <dbReference type="ARBA" id="ARBA00004123"/>
    </source>
</evidence>
<dbReference type="FunFam" id="3.40.50.300:FF:000481">
    <property type="entry name" value="Structural maintenance of chromosomes 4"/>
    <property type="match status" value="1"/>
</dbReference>
<feature type="region of interest" description="Disordered" evidence="13">
    <location>
        <begin position="971"/>
        <end position="999"/>
    </location>
</feature>
<feature type="domain" description="SMC hinge" evidence="14">
    <location>
        <begin position="761"/>
        <end position="874"/>
    </location>
</feature>
<dbReference type="Gene3D" id="3.30.70.1620">
    <property type="match status" value="1"/>
</dbReference>
<evidence type="ECO:0000256" key="3">
    <source>
        <dbReference type="ARBA" id="ARBA00018693"/>
    </source>
</evidence>
<dbReference type="SUPFAM" id="SSF75553">
    <property type="entry name" value="Smc hinge domain"/>
    <property type="match status" value="1"/>
</dbReference>
<evidence type="ECO:0000256" key="4">
    <source>
        <dbReference type="ARBA" id="ARBA00022618"/>
    </source>
</evidence>
<feature type="coiled-coil region" evidence="12">
    <location>
        <begin position="510"/>
        <end position="600"/>
    </location>
</feature>
<evidence type="ECO:0000259" key="14">
    <source>
        <dbReference type="SMART" id="SM00968"/>
    </source>
</evidence>
<evidence type="ECO:0000256" key="9">
    <source>
        <dbReference type="ARBA" id="ARBA00023067"/>
    </source>
</evidence>
<evidence type="ECO:0000256" key="10">
    <source>
        <dbReference type="ARBA" id="ARBA00023242"/>
    </source>
</evidence>
<reference evidence="15 16" key="1">
    <citation type="submission" date="2015-09" db="EMBL/GenBank/DDBJ databases">
        <title>Host preference determinants of Valsa canker pathogens revealed by comparative genomics.</title>
        <authorList>
            <person name="Yin Z."/>
            <person name="Huang L."/>
        </authorList>
    </citation>
    <scope>NUCLEOTIDE SEQUENCE [LARGE SCALE GENOMIC DNA]</scope>
    <source>
        <strain evidence="15 16">SXYLt</strain>
    </source>
</reference>
<evidence type="ECO:0000256" key="8">
    <source>
        <dbReference type="ARBA" id="ARBA00023054"/>
    </source>
</evidence>
<dbReference type="GO" id="GO:0003677">
    <property type="term" value="F:DNA binding"/>
    <property type="evidence" value="ECO:0007669"/>
    <property type="project" value="InterPro"/>
</dbReference>
<keyword evidence="5" id="KW-0547">Nucleotide-binding</keyword>
<keyword evidence="6" id="KW-0498">Mitosis</keyword>
<protein>
    <recommendedName>
        <fullName evidence="3">Structural maintenance of chromosomes protein 4</fullName>
    </recommendedName>
</protein>
<evidence type="ECO:0000256" key="2">
    <source>
        <dbReference type="ARBA" id="ARBA00006005"/>
    </source>
</evidence>
<keyword evidence="11" id="KW-0131">Cell cycle</keyword>
<keyword evidence="4" id="KW-0132">Cell division</keyword>
<keyword evidence="9" id="KW-0226">DNA condensation</keyword>
<dbReference type="Gene3D" id="3.40.50.300">
    <property type="entry name" value="P-loop containing nucleotide triphosphate hydrolases"/>
    <property type="match status" value="2"/>
</dbReference>
<feature type="region of interest" description="Disordered" evidence="13">
    <location>
        <begin position="1"/>
        <end position="243"/>
    </location>
</feature>
<proteinExistence type="inferred from homology"/>
<dbReference type="PANTHER" id="PTHR18937:SF172">
    <property type="entry name" value="STRUCTURAL MAINTENANCE OF CHROMOSOMES PROTEIN"/>
    <property type="match status" value="1"/>
</dbReference>
<dbReference type="Proteomes" id="UP000285146">
    <property type="component" value="Unassembled WGS sequence"/>
</dbReference>
<dbReference type="GO" id="GO:0005524">
    <property type="term" value="F:ATP binding"/>
    <property type="evidence" value="ECO:0007669"/>
    <property type="project" value="UniProtKB-KW"/>
</dbReference>
<comment type="caution">
    <text evidence="15">The sequence shown here is derived from an EMBL/GenBank/DDBJ whole genome shotgun (WGS) entry which is preliminary data.</text>
</comment>
<dbReference type="SUPFAM" id="SSF52540">
    <property type="entry name" value="P-loop containing nucleoside triphosphate hydrolases"/>
    <property type="match status" value="2"/>
</dbReference>
<feature type="compositionally biased region" description="Basic residues" evidence="13">
    <location>
        <begin position="48"/>
        <end position="57"/>
    </location>
</feature>
<dbReference type="InterPro" id="IPR027417">
    <property type="entry name" value="P-loop_NTPase"/>
</dbReference>
<accession>A0A423XHG5</accession>
<dbReference type="STRING" id="1230097.A0A423XHG5"/>
<dbReference type="Pfam" id="PF02463">
    <property type="entry name" value="SMC_N"/>
    <property type="match status" value="1"/>
</dbReference>
<feature type="compositionally biased region" description="Polar residues" evidence="13">
    <location>
        <begin position="78"/>
        <end position="103"/>
    </location>
</feature>
<dbReference type="Pfam" id="PF06470">
    <property type="entry name" value="SMC_hinge"/>
    <property type="match status" value="1"/>
</dbReference>
<feature type="compositionally biased region" description="Basic and acidic residues" evidence="13">
    <location>
        <begin position="980"/>
        <end position="999"/>
    </location>
</feature>
<feature type="coiled-coil region" evidence="12">
    <location>
        <begin position="1263"/>
        <end position="1324"/>
    </location>
</feature>
<keyword evidence="8 12" id="KW-0175">Coiled coil</keyword>
<feature type="compositionally biased region" description="Acidic residues" evidence="13">
    <location>
        <begin position="1217"/>
        <end position="1229"/>
    </location>
</feature>
<dbReference type="SMART" id="SM00384">
    <property type="entry name" value="AT_hook"/>
    <property type="match status" value="2"/>
</dbReference>
<dbReference type="GO" id="GO:0051301">
    <property type="term" value="P:cell division"/>
    <property type="evidence" value="ECO:0007669"/>
    <property type="project" value="UniProtKB-KW"/>
</dbReference>
<dbReference type="GO" id="GO:0007076">
    <property type="term" value="P:mitotic chromosome condensation"/>
    <property type="evidence" value="ECO:0007669"/>
    <property type="project" value="TreeGrafter"/>
</dbReference>
<dbReference type="GO" id="GO:0000796">
    <property type="term" value="C:condensin complex"/>
    <property type="evidence" value="ECO:0007669"/>
    <property type="project" value="TreeGrafter"/>
</dbReference>
<comment type="subcellular location">
    <subcellularLocation>
        <location evidence="1">Nucleus</location>
    </subcellularLocation>
</comment>
<feature type="compositionally biased region" description="Basic residues" evidence="13">
    <location>
        <begin position="1"/>
        <end position="14"/>
    </location>
</feature>
<dbReference type="InParanoid" id="A0A423XHG5"/>
<name>A0A423XHG5_9PEZI</name>
<feature type="region of interest" description="Disordered" evidence="13">
    <location>
        <begin position="721"/>
        <end position="740"/>
    </location>
</feature>
<dbReference type="InterPro" id="IPR010935">
    <property type="entry name" value="SMC_hinge"/>
</dbReference>
<feature type="compositionally biased region" description="Polar residues" evidence="13">
    <location>
        <begin position="226"/>
        <end position="236"/>
    </location>
</feature>
<dbReference type="PANTHER" id="PTHR18937">
    <property type="entry name" value="STRUCTURAL MAINTENANCE OF CHROMOSOMES SMC FAMILY MEMBER"/>
    <property type="match status" value="1"/>
</dbReference>
<dbReference type="InterPro" id="IPR003395">
    <property type="entry name" value="RecF/RecN/SMC_N"/>
</dbReference>
<dbReference type="OrthoDB" id="5575062at2759"/>
<dbReference type="EMBL" id="LKEB01000008">
    <property type="protein sequence ID" value="ROW15686.1"/>
    <property type="molecule type" value="Genomic_DNA"/>
</dbReference>
<dbReference type="FunFam" id="3.30.70.1620:FF:000003">
    <property type="entry name" value="Structural maintenance of chromosomes 4"/>
    <property type="match status" value="1"/>
</dbReference>
<comment type="similarity">
    <text evidence="2">Belongs to the SMC family. SMC4 subfamily.</text>
</comment>
<feature type="compositionally biased region" description="Basic and acidic residues" evidence="13">
    <location>
        <begin position="142"/>
        <end position="159"/>
    </location>
</feature>
<evidence type="ECO:0000313" key="16">
    <source>
        <dbReference type="Proteomes" id="UP000285146"/>
    </source>
</evidence>